<evidence type="ECO:0000259" key="4">
    <source>
        <dbReference type="Pfam" id="PF03446"/>
    </source>
</evidence>
<dbReference type="InterPro" id="IPR036291">
    <property type="entry name" value="NAD(P)-bd_dom_sf"/>
</dbReference>
<keyword evidence="1" id="KW-0560">Oxidoreductase</keyword>
<dbReference type="GO" id="GO:0051287">
    <property type="term" value="F:NAD binding"/>
    <property type="evidence" value="ECO:0007669"/>
    <property type="project" value="InterPro"/>
</dbReference>
<dbReference type="InterPro" id="IPR015815">
    <property type="entry name" value="HIBADH-related"/>
</dbReference>
<evidence type="ECO:0000313" key="7">
    <source>
        <dbReference type="Proteomes" id="UP000248795"/>
    </source>
</evidence>
<keyword evidence="7" id="KW-1185">Reference proteome</keyword>
<evidence type="ECO:0000313" key="6">
    <source>
        <dbReference type="EMBL" id="PZF78738.1"/>
    </source>
</evidence>
<reference evidence="7" key="1">
    <citation type="submission" date="2018-06" db="EMBL/GenBank/DDBJ databases">
        <title>Aestuariibacter litoralis strain KCTC 52945T.</title>
        <authorList>
            <person name="Li X."/>
            <person name="Salam N."/>
            <person name="Li J.-L."/>
            <person name="Chen Y.-M."/>
            <person name="Yang Z.-W."/>
            <person name="Zhang L.-Y."/>
            <person name="Han M.-X."/>
            <person name="Xiao M."/>
            <person name="Li W.-J."/>
        </authorList>
    </citation>
    <scope>NUCLEOTIDE SEQUENCE [LARGE SCALE GENOMIC DNA]</scope>
    <source>
        <strain evidence="7">KCTC 52945</strain>
    </source>
</reference>
<keyword evidence="2" id="KW-0520">NAD</keyword>
<dbReference type="GO" id="GO:0004616">
    <property type="term" value="F:phosphogluconate dehydrogenase (decarboxylating) activity"/>
    <property type="evidence" value="ECO:0007669"/>
    <property type="project" value="InterPro"/>
</dbReference>
<dbReference type="Gene3D" id="1.10.1040.10">
    <property type="entry name" value="N-(1-d-carboxylethyl)-l-norvaline Dehydrogenase, domain 2"/>
    <property type="match status" value="1"/>
</dbReference>
<dbReference type="SUPFAM" id="SSF48179">
    <property type="entry name" value="6-phosphogluconate dehydrogenase C-terminal domain-like"/>
    <property type="match status" value="1"/>
</dbReference>
<evidence type="ECO:0000256" key="3">
    <source>
        <dbReference type="PIRSR" id="PIRSR000103-1"/>
    </source>
</evidence>
<dbReference type="InterPro" id="IPR008927">
    <property type="entry name" value="6-PGluconate_DH-like_C_sf"/>
</dbReference>
<dbReference type="PRINTS" id="PR00076">
    <property type="entry name" value="6PGDHDRGNASE"/>
</dbReference>
<dbReference type="AlphaFoldDB" id="A0A2W2BEU5"/>
<dbReference type="InterPro" id="IPR013328">
    <property type="entry name" value="6PGD_dom2"/>
</dbReference>
<proteinExistence type="predicted"/>
<feature type="domain" description="6-phosphogluconate dehydrogenase NADP-binding" evidence="4">
    <location>
        <begin position="3"/>
        <end position="157"/>
    </location>
</feature>
<comment type="caution">
    <text evidence="6">The sequence shown here is derived from an EMBL/GenBank/DDBJ whole genome shotgun (WGS) entry which is preliminary data.</text>
</comment>
<evidence type="ECO:0000256" key="2">
    <source>
        <dbReference type="ARBA" id="ARBA00023027"/>
    </source>
</evidence>
<sequence>MHVGLIGAGMMGHGMAANLLKHGHRVSVIAHRNRAPVEDLVAKGATEARTLGEIARAEAILLCVTTSKVVEDTIRQLTPHLRAGQIIMDAGTSAPAATKKLAQELAALGVAYADIPLTGGPEQAEQGVLGVLCGASPETFARISPLLGCFATTIRHFGPPGSGHTAKLISNYLVTGMVALVAEAFGAARQATIDWQDLYEVMLNGSGNSGVLRKMVEPALKGDFDGYRFALANAAKDIGYYAELAEGLGCSSKLTDSVAEVFARAVETGHGGRNVSHLLDPAIDDVS</sequence>
<evidence type="ECO:0000256" key="1">
    <source>
        <dbReference type="ARBA" id="ARBA00023002"/>
    </source>
</evidence>
<name>A0A2W2BEU5_9HYPH</name>
<dbReference type="EMBL" id="QKVK01000001">
    <property type="protein sequence ID" value="PZF78738.1"/>
    <property type="molecule type" value="Genomic_DNA"/>
</dbReference>
<dbReference type="InterPro" id="IPR006115">
    <property type="entry name" value="6PGDH_NADP-bd"/>
</dbReference>
<gene>
    <name evidence="6" type="ORF">DK847_02735</name>
</gene>
<dbReference type="RefSeq" id="WP_111196066.1">
    <property type="nucleotide sequence ID" value="NZ_QKVK01000001.1"/>
</dbReference>
<dbReference type="PANTHER" id="PTHR43060:SF15">
    <property type="entry name" value="3-HYDROXYISOBUTYRATE DEHYDROGENASE-LIKE 1, MITOCHONDRIAL-RELATED"/>
    <property type="match status" value="1"/>
</dbReference>
<dbReference type="GO" id="GO:0050661">
    <property type="term" value="F:NADP binding"/>
    <property type="evidence" value="ECO:0007669"/>
    <property type="project" value="InterPro"/>
</dbReference>
<dbReference type="PANTHER" id="PTHR43060">
    <property type="entry name" value="3-HYDROXYISOBUTYRATE DEHYDROGENASE-LIKE 1, MITOCHONDRIAL-RELATED"/>
    <property type="match status" value="1"/>
</dbReference>
<dbReference type="PIRSF" id="PIRSF000103">
    <property type="entry name" value="HIBADH"/>
    <property type="match status" value="1"/>
</dbReference>
<dbReference type="SUPFAM" id="SSF51735">
    <property type="entry name" value="NAD(P)-binding Rossmann-fold domains"/>
    <property type="match status" value="1"/>
</dbReference>
<dbReference type="InterPro" id="IPR006183">
    <property type="entry name" value="Pgluconate_DH"/>
</dbReference>
<dbReference type="Gene3D" id="3.40.50.720">
    <property type="entry name" value="NAD(P)-binding Rossmann-like Domain"/>
    <property type="match status" value="1"/>
</dbReference>
<dbReference type="Pfam" id="PF14833">
    <property type="entry name" value="NAD_binding_11"/>
    <property type="match status" value="1"/>
</dbReference>
<protein>
    <submittedName>
        <fullName evidence="6">NAD(P)-dependent oxidoreductase</fullName>
    </submittedName>
</protein>
<feature type="domain" description="3-hydroxyisobutyrate dehydrogenase-like NAD-binding" evidence="5">
    <location>
        <begin position="161"/>
        <end position="279"/>
    </location>
</feature>
<feature type="active site" evidence="3">
    <location>
        <position position="167"/>
    </location>
</feature>
<dbReference type="InterPro" id="IPR029154">
    <property type="entry name" value="HIBADH-like_NADP-bd"/>
</dbReference>
<evidence type="ECO:0000259" key="5">
    <source>
        <dbReference type="Pfam" id="PF14833"/>
    </source>
</evidence>
<organism evidence="6 7">
    <name type="scientific">Aestuariivirga litoralis</name>
    <dbReference type="NCBI Taxonomy" id="2650924"/>
    <lineage>
        <taxon>Bacteria</taxon>
        <taxon>Pseudomonadati</taxon>
        <taxon>Pseudomonadota</taxon>
        <taxon>Alphaproteobacteria</taxon>
        <taxon>Hyphomicrobiales</taxon>
        <taxon>Aestuariivirgaceae</taxon>
        <taxon>Aestuariivirga</taxon>
    </lineage>
</organism>
<dbReference type="Pfam" id="PF03446">
    <property type="entry name" value="NAD_binding_2"/>
    <property type="match status" value="1"/>
</dbReference>
<dbReference type="Proteomes" id="UP000248795">
    <property type="component" value="Unassembled WGS sequence"/>
</dbReference>
<accession>A0A2W2BEU5</accession>